<dbReference type="GO" id="GO:0000981">
    <property type="term" value="F:DNA-binding transcription factor activity, RNA polymerase II-specific"/>
    <property type="evidence" value="ECO:0007669"/>
    <property type="project" value="TreeGrafter"/>
</dbReference>
<feature type="domain" description="C2H2-type" evidence="10">
    <location>
        <begin position="280"/>
        <end position="308"/>
    </location>
</feature>
<dbReference type="FunFam" id="3.30.160.60:FF:000100">
    <property type="entry name" value="Zinc finger 45-like"/>
    <property type="match status" value="1"/>
</dbReference>
<dbReference type="Pfam" id="PF00096">
    <property type="entry name" value="zf-C2H2"/>
    <property type="match status" value="3"/>
</dbReference>
<feature type="region of interest" description="Disordered" evidence="9">
    <location>
        <begin position="120"/>
        <end position="156"/>
    </location>
</feature>
<dbReference type="SUPFAM" id="SSF57667">
    <property type="entry name" value="beta-beta-alpha zinc fingers"/>
    <property type="match status" value="2"/>
</dbReference>
<evidence type="ECO:0000256" key="3">
    <source>
        <dbReference type="ARBA" id="ARBA00022737"/>
    </source>
</evidence>
<keyword evidence="2" id="KW-0479">Metal-binding</keyword>
<organism evidence="11 12">
    <name type="scientific">Anopheles farauti</name>
    <dbReference type="NCBI Taxonomy" id="69004"/>
    <lineage>
        <taxon>Eukaryota</taxon>
        <taxon>Metazoa</taxon>
        <taxon>Ecdysozoa</taxon>
        <taxon>Arthropoda</taxon>
        <taxon>Hexapoda</taxon>
        <taxon>Insecta</taxon>
        <taxon>Pterygota</taxon>
        <taxon>Neoptera</taxon>
        <taxon>Endopterygota</taxon>
        <taxon>Diptera</taxon>
        <taxon>Nematocera</taxon>
        <taxon>Culicoidea</taxon>
        <taxon>Culicidae</taxon>
        <taxon>Anophelinae</taxon>
        <taxon>Anopheles</taxon>
    </lineage>
</organism>
<protein>
    <recommendedName>
        <fullName evidence="10">C2H2-type domain-containing protein</fullName>
    </recommendedName>
</protein>
<evidence type="ECO:0000256" key="5">
    <source>
        <dbReference type="ARBA" id="ARBA00022833"/>
    </source>
</evidence>
<dbReference type="VEuPathDB" id="VectorBase:AFAF015037"/>
<dbReference type="STRING" id="69004.A0A182QQT7"/>
<evidence type="ECO:0000313" key="12">
    <source>
        <dbReference type="Proteomes" id="UP000075886"/>
    </source>
</evidence>
<dbReference type="GO" id="GO:0003677">
    <property type="term" value="F:DNA binding"/>
    <property type="evidence" value="ECO:0007669"/>
    <property type="project" value="UniProtKB-KW"/>
</dbReference>
<dbReference type="EMBL" id="AXCN02000037">
    <property type="status" value="NOT_ANNOTATED_CDS"/>
    <property type="molecule type" value="Genomic_DNA"/>
</dbReference>
<dbReference type="GO" id="GO:0005634">
    <property type="term" value="C:nucleus"/>
    <property type="evidence" value="ECO:0007669"/>
    <property type="project" value="UniProtKB-SubCell"/>
</dbReference>
<keyword evidence="4 8" id="KW-0863">Zinc-finger</keyword>
<dbReference type="PANTHER" id="PTHR24394">
    <property type="entry name" value="ZINC FINGER PROTEIN"/>
    <property type="match status" value="1"/>
</dbReference>
<reference evidence="11" key="2">
    <citation type="submission" date="2020-05" db="UniProtKB">
        <authorList>
            <consortium name="EnsemblMetazoa"/>
        </authorList>
    </citation>
    <scope>IDENTIFICATION</scope>
    <source>
        <strain evidence="11">FAR1</strain>
    </source>
</reference>
<evidence type="ECO:0000259" key="10">
    <source>
        <dbReference type="PROSITE" id="PS50157"/>
    </source>
</evidence>
<evidence type="ECO:0000256" key="9">
    <source>
        <dbReference type="SAM" id="MobiDB-lite"/>
    </source>
</evidence>
<dbReference type="PANTHER" id="PTHR24394:SF29">
    <property type="entry name" value="MYONEURIN"/>
    <property type="match status" value="1"/>
</dbReference>
<accession>A0A182QQT7</accession>
<keyword evidence="12" id="KW-1185">Reference proteome</keyword>
<comment type="subcellular location">
    <subcellularLocation>
        <location evidence="1">Nucleus</location>
    </subcellularLocation>
</comment>
<feature type="domain" description="C2H2-type" evidence="10">
    <location>
        <begin position="338"/>
        <end position="365"/>
    </location>
</feature>
<dbReference type="Gene3D" id="3.30.160.60">
    <property type="entry name" value="Classic Zinc Finger"/>
    <property type="match status" value="4"/>
</dbReference>
<dbReference type="AlphaFoldDB" id="A0A182QQT7"/>
<dbReference type="PROSITE" id="PS00028">
    <property type="entry name" value="ZINC_FINGER_C2H2_1"/>
    <property type="match status" value="4"/>
</dbReference>
<feature type="domain" description="C2H2-type" evidence="10">
    <location>
        <begin position="309"/>
        <end position="336"/>
    </location>
</feature>
<keyword evidence="5" id="KW-0862">Zinc</keyword>
<sequence length="405" mass="45558">MEQTSDYLKPLDMYGNECPPPYYQYIAHNDQMKQSNEWTARETNVFGTYGSYPVPFGAAGKFDWNGCYDPITPTSLGYGGVSAPYGSTSFVDISSNYHQQQQQTPPGFYMSLPALPSSTMPSQTPLGSYMPLPSPASSSAPSPTPSQFSTYDGDNAAPVRYLDSDLGNNVRTDYQQHLLADGDCTTPFLTPPYEQVEETVKAAPKYASLLPQQPFPRMESTTTLPYVGHSVDAILLQLPASPQAQPMAAKKPKPTRSKNLPHDKRRSSRASVLSVYDSGWRCELCDKAFVRKMGLTQHNNVHHSGERPHPCLKCGKRFADPVLLERHINRHQSQNKPHKCDQCPKQFMYRMDLRRHQYKHFGNAPHQCAECGKGFARRDHMLAHEQTHLRRHTALVKAFVYKSVK</sequence>
<reference evidence="12" key="1">
    <citation type="submission" date="2014-01" db="EMBL/GenBank/DDBJ databases">
        <title>The Genome Sequence of Anopheles farauti FAR1 (V2).</title>
        <authorList>
            <consortium name="The Broad Institute Genomics Platform"/>
            <person name="Neafsey D.E."/>
            <person name="Besansky N."/>
            <person name="Howell P."/>
            <person name="Walton C."/>
            <person name="Young S.K."/>
            <person name="Zeng Q."/>
            <person name="Gargeya S."/>
            <person name="Fitzgerald M."/>
            <person name="Haas B."/>
            <person name="Abouelleil A."/>
            <person name="Allen A.W."/>
            <person name="Alvarado L."/>
            <person name="Arachchi H.M."/>
            <person name="Berlin A.M."/>
            <person name="Chapman S.B."/>
            <person name="Gainer-Dewar J."/>
            <person name="Goldberg J."/>
            <person name="Griggs A."/>
            <person name="Gujja S."/>
            <person name="Hansen M."/>
            <person name="Howarth C."/>
            <person name="Imamovic A."/>
            <person name="Ireland A."/>
            <person name="Larimer J."/>
            <person name="McCowan C."/>
            <person name="Murphy C."/>
            <person name="Pearson M."/>
            <person name="Poon T.W."/>
            <person name="Priest M."/>
            <person name="Roberts A."/>
            <person name="Saif S."/>
            <person name="Shea T."/>
            <person name="Sisk P."/>
            <person name="Sykes S."/>
            <person name="Wortman J."/>
            <person name="Nusbaum C."/>
            <person name="Birren B."/>
        </authorList>
    </citation>
    <scope>NUCLEOTIDE SEQUENCE [LARGE SCALE GENOMIC DNA]</scope>
    <source>
        <strain evidence="12">FAR1</strain>
    </source>
</reference>
<proteinExistence type="predicted"/>
<evidence type="ECO:0000256" key="8">
    <source>
        <dbReference type="PROSITE-ProRule" id="PRU00042"/>
    </source>
</evidence>
<dbReference type="InterPro" id="IPR013087">
    <property type="entry name" value="Znf_C2H2_type"/>
</dbReference>
<keyword evidence="6" id="KW-0238">DNA-binding</keyword>
<dbReference type="FunFam" id="3.30.160.60:FF:000045">
    <property type="entry name" value="ZFP69 zinc finger protein B"/>
    <property type="match status" value="1"/>
</dbReference>
<dbReference type="GO" id="GO:0008270">
    <property type="term" value="F:zinc ion binding"/>
    <property type="evidence" value="ECO:0007669"/>
    <property type="project" value="UniProtKB-KW"/>
</dbReference>
<dbReference type="EnsemblMetazoa" id="AFAF015037-RA">
    <property type="protein sequence ID" value="AFAF015037-PA"/>
    <property type="gene ID" value="AFAF015037"/>
</dbReference>
<keyword evidence="3" id="KW-0677">Repeat</keyword>
<feature type="region of interest" description="Disordered" evidence="9">
    <location>
        <begin position="243"/>
        <end position="268"/>
    </location>
</feature>
<keyword evidence="7" id="KW-0539">Nucleus</keyword>
<evidence type="ECO:0000313" key="11">
    <source>
        <dbReference type="EnsemblMetazoa" id="AFAF015037-PA"/>
    </source>
</evidence>
<dbReference type="PROSITE" id="PS50157">
    <property type="entry name" value="ZINC_FINGER_C2H2_2"/>
    <property type="match status" value="4"/>
</dbReference>
<dbReference type="InterPro" id="IPR036236">
    <property type="entry name" value="Znf_C2H2_sf"/>
</dbReference>
<dbReference type="Proteomes" id="UP000075886">
    <property type="component" value="Unassembled WGS sequence"/>
</dbReference>
<evidence type="ECO:0000256" key="4">
    <source>
        <dbReference type="ARBA" id="ARBA00022771"/>
    </source>
</evidence>
<name>A0A182QQT7_9DIPT</name>
<evidence type="ECO:0000256" key="1">
    <source>
        <dbReference type="ARBA" id="ARBA00004123"/>
    </source>
</evidence>
<evidence type="ECO:0000256" key="6">
    <source>
        <dbReference type="ARBA" id="ARBA00023125"/>
    </source>
</evidence>
<evidence type="ECO:0000256" key="2">
    <source>
        <dbReference type="ARBA" id="ARBA00022723"/>
    </source>
</evidence>
<evidence type="ECO:0000256" key="7">
    <source>
        <dbReference type="ARBA" id="ARBA00023242"/>
    </source>
</evidence>
<feature type="domain" description="C2H2-type" evidence="10">
    <location>
        <begin position="366"/>
        <end position="393"/>
    </location>
</feature>
<dbReference type="SMART" id="SM00355">
    <property type="entry name" value="ZnF_C2H2"/>
    <property type="match status" value="4"/>
</dbReference>